<sequence length="513" mass="56753">MPPQPMSPRLPGVSILAPEATGPQYRRWRRGVKNAFISRGTWGYCDGSCPMPMPTQGPNFFAPTSTPEPQPELLEERRAWSRKDRDVKLDIFLSVADDIKLDVFEVGPALPPPGMSALEMIQALDGRFEEFKFEDYHHAFCHFLNLHIDQYGSLGDFNIEFVATLEDLLDHGYPLDNVQACSAYFSKMRCTQNPWVVKKLNEWDTLATPPLLADLIKDCPPWHVIKPLALKAPSQPTSESYSEDLAESQGEEELSEDAASISSDSSREQEITVHASYEDLTEAFPIPTSVAELPATPIPIPQRISSKEASQSALSPLSLSSPANKALPSLPKSSTSSTRSASPKPGSESHLKVPPASPRPRTPKSPAPRPSAATPPGISSPNLLPPSPPKMIQRRPTSSRSAILPIPLGPQSSMETFTTWPPRSPLIRQDSSNSSIISLPLQGTTIPEFPRTKLSVSPPNTPPVKSSMKDCDEDLERLREVERQRQRDSIEKHQRKRSWSIKSRWSARRGEVS</sequence>
<dbReference type="EMBL" id="MU003495">
    <property type="protein sequence ID" value="KAF2475628.1"/>
    <property type="molecule type" value="Genomic_DNA"/>
</dbReference>
<proteinExistence type="predicted"/>
<keyword evidence="2" id="KW-1185">Reference proteome</keyword>
<gene>
    <name evidence="1" type="ORF">BDR25DRAFT_300654</name>
</gene>
<accession>A0ACB6RA37</accession>
<protein>
    <submittedName>
        <fullName evidence="1">Uncharacterized protein</fullName>
    </submittedName>
</protein>
<evidence type="ECO:0000313" key="2">
    <source>
        <dbReference type="Proteomes" id="UP000799755"/>
    </source>
</evidence>
<comment type="caution">
    <text evidence="1">The sequence shown here is derived from an EMBL/GenBank/DDBJ whole genome shotgun (WGS) entry which is preliminary data.</text>
</comment>
<evidence type="ECO:0000313" key="1">
    <source>
        <dbReference type="EMBL" id="KAF2475628.1"/>
    </source>
</evidence>
<name>A0ACB6RA37_9PLEO</name>
<reference evidence="1" key="1">
    <citation type="journal article" date="2020" name="Stud. Mycol.">
        <title>101 Dothideomycetes genomes: a test case for predicting lifestyles and emergence of pathogens.</title>
        <authorList>
            <person name="Haridas S."/>
            <person name="Albert R."/>
            <person name="Binder M."/>
            <person name="Bloem J."/>
            <person name="Labutti K."/>
            <person name="Salamov A."/>
            <person name="Andreopoulos B."/>
            <person name="Baker S."/>
            <person name="Barry K."/>
            <person name="Bills G."/>
            <person name="Bluhm B."/>
            <person name="Cannon C."/>
            <person name="Castanera R."/>
            <person name="Culley D."/>
            <person name="Daum C."/>
            <person name="Ezra D."/>
            <person name="Gonzalez J."/>
            <person name="Henrissat B."/>
            <person name="Kuo A."/>
            <person name="Liang C."/>
            <person name="Lipzen A."/>
            <person name="Lutzoni F."/>
            <person name="Magnuson J."/>
            <person name="Mondo S."/>
            <person name="Nolan M."/>
            <person name="Ohm R."/>
            <person name="Pangilinan J."/>
            <person name="Park H.-J."/>
            <person name="Ramirez L."/>
            <person name="Alfaro M."/>
            <person name="Sun H."/>
            <person name="Tritt A."/>
            <person name="Yoshinaga Y."/>
            <person name="Zwiers L.-H."/>
            <person name="Turgeon B."/>
            <person name="Goodwin S."/>
            <person name="Spatafora J."/>
            <person name="Crous P."/>
            <person name="Grigoriev I."/>
        </authorList>
    </citation>
    <scope>NUCLEOTIDE SEQUENCE</scope>
    <source>
        <strain evidence="1">ATCC 200398</strain>
    </source>
</reference>
<dbReference type="Proteomes" id="UP000799755">
    <property type="component" value="Unassembled WGS sequence"/>
</dbReference>
<organism evidence="1 2">
    <name type="scientific">Lindgomyces ingoldianus</name>
    <dbReference type="NCBI Taxonomy" id="673940"/>
    <lineage>
        <taxon>Eukaryota</taxon>
        <taxon>Fungi</taxon>
        <taxon>Dikarya</taxon>
        <taxon>Ascomycota</taxon>
        <taxon>Pezizomycotina</taxon>
        <taxon>Dothideomycetes</taxon>
        <taxon>Pleosporomycetidae</taxon>
        <taxon>Pleosporales</taxon>
        <taxon>Lindgomycetaceae</taxon>
        <taxon>Lindgomyces</taxon>
    </lineage>
</organism>